<dbReference type="CDD" id="cd00030">
    <property type="entry name" value="C2"/>
    <property type="match status" value="1"/>
</dbReference>
<dbReference type="InterPro" id="IPR000219">
    <property type="entry name" value="DH_dom"/>
</dbReference>
<dbReference type="EMBL" id="HBEM01011192">
    <property type="protein sequence ID" value="CAD8444741.1"/>
    <property type="molecule type" value="Transcribed_RNA"/>
</dbReference>
<dbReference type="Pfam" id="PF00168">
    <property type="entry name" value="C2"/>
    <property type="match status" value="2"/>
</dbReference>
<keyword evidence="1" id="KW-0812">Transmembrane</keyword>
<feature type="domain" description="C2" evidence="2">
    <location>
        <begin position="181"/>
        <end position="345"/>
    </location>
</feature>
<dbReference type="Pfam" id="PF00621">
    <property type="entry name" value="RhoGEF"/>
    <property type="match status" value="1"/>
</dbReference>
<gene>
    <name evidence="4" type="ORF">LAMO00422_LOCUS7835</name>
</gene>
<dbReference type="GO" id="GO:0005085">
    <property type="term" value="F:guanyl-nucleotide exchange factor activity"/>
    <property type="evidence" value="ECO:0007669"/>
    <property type="project" value="InterPro"/>
</dbReference>
<evidence type="ECO:0000259" key="3">
    <source>
        <dbReference type="PROSITE" id="PS50010"/>
    </source>
</evidence>
<dbReference type="PANTHER" id="PTHR12673:SF254">
    <property type="entry name" value="RHOGEF DOMAIN-CONTAINING PROTEIN GXCH"/>
    <property type="match status" value="1"/>
</dbReference>
<proteinExistence type="predicted"/>
<evidence type="ECO:0000313" key="4">
    <source>
        <dbReference type="EMBL" id="CAD8444741.1"/>
    </source>
</evidence>
<feature type="transmembrane region" description="Helical" evidence="1">
    <location>
        <begin position="15"/>
        <end position="34"/>
    </location>
</feature>
<dbReference type="GO" id="GO:0005737">
    <property type="term" value="C:cytoplasm"/>
    <property type="evidence" value="ECO:0007669"/>
    <property type="project" value="TreeGrafter"/>
</dbReference>
<dbReference type="PANTHER" id="PTHR12673">
    <property type="entry name" value="FACIOGENITAL DYSPLASIA PROTEIN"/>
    <property type="match status" value="1"/>
</dbReference>
<reference evidence="4" key="1">
    <citation type="submission" date="2021-01" db="EMBL/GenBank/DDBJ databases">
        <authorList>
            <person name="Corre E."/>
            <person name="Pelletier E."/>
            <person name="Niang G."/>
            <person name="Scheremetjew M."/>
            <person name="Finn R."/>
            <person name="Kale V."/>
            <person name="Holt S."/>
            <person name="Cochrane G."/>
            <person name="Meng A."/>
            <person name="Brown T."/>
            <person name="Cohen L."/>
        </authorList>
    </citation>
    <scope>NUCLEOTIDE SEQUENCE</scope>
    <source>
        <strain evidence="4">CCMP2058</strain>
    </source>
</reference>
<accession>A0A7S0GTI4</accession>
<protein>
    <recommendedName>
        <fullName evidence="5">DH domain-containing protein</fullName>
    </recommendedName>
</protein>
<evidence type="ECO:0000256" key="1">
    <source>
        <dbReference type="SAM" id="Phobius"/>
    </source>
</evidence>
<evidence type="ECO:0008006" key="5">
    <source>
        <dbReference type="Google" id="ProtNLM"/>
    </source>
</evidence>
<dbReference type="SUPFAM" id="SSF49562">
    <property type="entry name" value="C2 domain (Calcium/lipid-binding domain, CaLB)"/>
    <property type="match status" value="2"/>
</dbReference>
<dbReference type="SUPFAM" id="SSF48065">
    <property type="entry name" value="DBL homology domain (DH-domain)"/>
    <property type="match status" value="1"/>
</dbReference>
<dbReference type="Gene3D" id="2.60.40.150">
    <property type="entry name" value="C2 domain"/>
    <property type="match status" value="1"/>
</dbReference>
<dbReference type="SMART" id="SM00239">
    <property type="entry name" value="C2"/>
    <property type="match status" value="1"/>
</dbReference>
<evidence type="ECO:0000259" key="2">
    <source>
        <dbReference type="PROSITE" id="PS50004"/>
    </source>
</evidence>
<dbReference type="AlphaFoldDB" id="A0A7S0GTI4"/>
<feature type="domain" description="DH" evidence="3">
    <location>
        <begin position="1"/>
        <end position="107"/>
    </location>
</feature>
<sequence>MNAILDVFNKYTKFFALYITYVTCYQSATLFLTSEGKSDRYYGKTKGKKGLLELFSKLILPIQRIPRYVLLLRELRKRSQTISLDIQGRIDKALQDMKDIAGKVNKAMERFAKSSEMIELEQKLWDTSIIAPHRSLSKVYKGTFSPILESDFGKKMKKYHSESSDGKVVQGSLEIRDCKAILFNDMLLLAVPMPTVVVYVSVAILEGKNLVAMDYGESSDPYTKVYLRQRNGFSERVGKTETKKRTLNPVWVEGRTAQKEAKGKQAEVRAMAKAILAGESQSGKSVTRYSESCFNFVARSKLNQLGRIDFVIWDEDYLSSDDYMGTASINLLSKLDPKKIIAQPDSGIYTNTFAGWLSLHGSSISDVTKTNKKEVGEKVTGQIRVEVAICATRAPTPDFRKSCEKDIPPHFLRPQKDTTGRVLVPAIEGSNKDSYIPIMRVMGSVESNLSDPFINNSGKELSKAEICSEEKKVIGTFELTGK</sequence>
<dbReference type="Gene3D" id="1.20.900.10">
    <property type="entry name" value="Dbl homology (DH) domain"/>
    <property type="match status" value="1"/>
</dbReference>
<dbReference type="InterPro" id="IPR035899">
    <property type="entry name" value="DBL_dom_sf"/>
</dbReference>
<keyword evidence="1" id="KW-0472">Membrane</keyword>
<dbReference type="PROSITE" id="PS50004">
    <property type="entry name" value="C2"/>
    <property type="match status" value="1"/>
</dbReference>
<dbReference type="InterPro" id="IPR051092">
    <property type="entry name" value="FYVE_RhoGEF_PH"/>
</dbReference>
<keyword evidence="1" id="KW-1133">Transmembrane helix</keyword>
<name>A0A7S0GTI4_9EUKA</name>
<feature type="transmembrane region" description="Helical" evidence="1">
    <location>
        <begin position="186"/>
        <end position="205"/>
    </location>
</feature>
<dbReference type="InterPro" id="IPR000008">
    <property type="entry name" value="C2_dom"/>
</dbReference>
<dbReference type="InterPro" id="IPR035892">
    <property type="entry name" value="C2_domain_sf"/>
</dbReference>
<dbReference type="PROSITE" id="PS50010">
    <property type="entry name" value="DH_2"/>
    <property type="match status" value="1"/>
</dbReference>
<organism evidence="4">
    <name type="scientific">Amorphochlora amoebiformis</name>
    <dbReference type="NCBI Taxonomy" id="1561963"/>
    <lineage>
        <taxon>Eukaryota</taxon>
        <taxon>Sar</taxon>
        <taxon>Rhizaria</taxon>
        <taxon>Cercozoa</taxon>
        <taxon>Chlorarachniophyceae</taxon>
        <taxon>Amorphochlora</taxon>
    </lineage>
</organism>